<keyword evidence="3" id="KW-1185">Reference proteome</keyword>
<feature type="region of interest" description="Disordered" evidence="1">
    <location>
        <begin position="1"/>
        <end position="22"/>
    </location>
</feature>
<reference evidence="3" key="1">
    <citation type="submission" date="2013-01" db="EMBL/GenBank/DDBJ databases">
        <title>Draft Genome Sequence of a Mulberry Tree, Morus notabilis C.K. Schneid.</title>
        <authorList>
            <person name="He N."/>
            <person name="Zhao S."/>
        </authorList>
    </citation>
    <scope>NUCLEOTIDE SEQUENCE</scope>
</reference>
<accession>W9QKJ8</accession>
<evidence type="ECO:0000256" key="1">
    <source>
        <dbReference type="SAM" id="MobiDB-lite"/>
    </source>
</evidence>
<dbReference type="AlphaFoldDB" id="W9QKJ8"/>
<evidence type="ECO:0000313" key="3">
    <source>
        <dbReference type="Proteomes" id="UP000030645"/>
    </source>
</evidence>
<gene>
    <name evidence="2" type="ORF">L484_024970</name>
</gene>
<organism evidence="2 3">
    <name type="scientific">Morus notabilis</name>
    <dbReference type="NCBI Taxonomy" id="981085"/>
    <lineage>
        <taxon>Eukaryota</taxon>
        <taxon>Viridiplantae</taxon>
        <taxon>Streptophyta</taxon>
        <taxon>Embryophyta</taxon>
        <taxon>Tracheophyta</taxon>
        <taxon>Spermatophyta</taxon>
        <taxon>Magnoliopsida</taxon>
        <taxon>eudicotyledons</taxon>
        <taxon>Gunneridae</taxon>
        <taxon>Pentapetalae</taxon>
        <taxon>rosids</taxon>
        <taxon>fabids</taxon>
        <taxon>Rosales</taxon>
        <taxon>Moraceae</taxon>
        <taxon>Moreae</taxon>
        <taxon>Morus</taxon>
    </lineage>
</organism>
<dbReference type="EMBL" id="KE343721">
    <property type="protein sequence ID" value="EXB39275.1"/>
    <property type="molecule type" value="Genomic_DNA"/>
</dbReference>
<protein>
    <submittedName>
        <fullName evidence="2">Uncharacterized protein</fullName>
    </submittedName>
</protein>
<sequence>MAKASQFSSSDRLNGRSRSANRMTHVTLEEATACAVKQVGLFFRFMSTSHDWPLNTDSPLSTVRWKH</sequence>
<evidence type="ECO:0000313" key="2">
    <source>
        <dbReference type="EMBL" id="EXB39275.1"/>
    </source>
</evidence>
<name>W9QKJ8_9ROSA</name>
<dbReference type="Proteomes" id="UP000030645">
    <property type="component" value="Unassembled WGS sequence"/>
</dbReference>
<proteinExistence type="predicted"/>